<dbReference type="Gene3D" id="3.10.450.30">
    <property type="entry name" value="Microbial ribonucleases"/>
    <property type="match status" value="1"/>
</dbReference>
<keyword evidence="1" id="KW-0540">Nuclease</keyword>
<dbReference type="InterPro" id="IPR000026">
    <property type="entry name" value="N1-like"/>
</dbReference>
<accession>A0ABM5N1Z3</accession>
<evidence type="ECO:0000313" key="5">
    <source>
        <dbReference type="Proteomes" id="UP000002875"/>
    </source>
</evidence>
<dbReference type="InterPro" id="IPR016191">
    <property type="entry name" value="Ribonuclease/ribotoxin"/>
</dbReference>
<evidence type="ECO:0000256" key="2">
    <source>
        <dbReference type="ARBA" id="ARBA00022801"/>
    </source>
</evidence>
<dbReference type="Pfam" id="PF00545">
    <property type="entry name" value="Ribonuclease"/>
    <property type="match status" value="1"/>
</dbReference>
<keyword evidence="5" id="KW-1185">Reference proteome</keyword>
<feature type="compositionally biased region" description="Basic and acidic residues" evidence="3">
    <location>
        <begin position="17"/>
        <end position="38"/>
    </location>
</feature>
<reference evidence="4 5" key="1">
    <citation type="submission" date="2011-07" db="EMBL/GenBank/DDBJ databases">
        <title>The complete genome of chromosome of Emticicia oligotrophica DSM 17448.</title>
        <authorList>
            <consortium name="US DOE Joint Genome Institute (JGI-PGF)"/>
            <person name="Lucas S."/>
            <person name="Han J."/>
            <person name="Lapidus A."/>
            <person name="Bruce D."/>
            <person name="Goodwin L."/>
            <person name="Pitluck S."/>
            <person name="Peters L."/>
            <person name="Kyrpides N."/>
            <person name="Mavromatis K."/>
            <person name="Ivanova N."/>
            <person name="Ovchinnikova G."/>
            <person name="Teshima H."/>
            <person name="Detter J.C."/>
            <person name="Tapia R."/>
            <person name="Han C."/>
            <person name="Land M."/>
            <person name="Hauser L."/>
            <person name="Markowitz V."/>
            <person name="Cheng J.-F."/>
            <person name="Hugenholtz P."/>
            <person name="Woyke T."/>
            <person name="Wu D."/>
            <person name="Tindall B."/>
            <person name="Pomrenke H."/>
            <person name="Brambilla E."/>
            <person name="Klenk H.-P."/>
            <person name="Eisen J.A."/>
        </authorList>
    </citation>
    <scope>NUCLEOTIDE SEQUENCE [LARGE SCALE GENOMIC DNA]</scope>
    <source>
        <strain evidence="4 5">DSM 17448</strain>
    </source>
</reference>
<dbReference type="Proteomes" id="UP000002875">
    <property type="component" value="Chromosome"/>
</dbReference>
<sequence length="137" mass="15593">MLVSQIVVGCRQASKQESFKATEPTSEKVAVDNTDKVQKPNYQAQKQSKIPKKVYEVLNYVKENGVAPDGYVGGRKFGNYEKILPQKDDSGRRINYQEWDVNPKKQGKNRGAERLVTGSDGRAYYTNNHYKSFVEIK</sequence>
<name>A0ABM5N1Z3_EMTOG</name>
<dbReference type="EMBL" id="CP002961">
    <property type="protein sequence ID" value="AFK03462.1"/>
    <property type="molecule type" value="Genomic_DNA"/>
</dbReference>
<keyword evidence="2" id="KW-0378">Hydrolase</keyword>
<gene>
    <name evidence="4" type="ordered locus">Emtol_2324</name>
</gene>
<protein>
    <submittedName>
        <fullName evidence="4">Guanine-specific ribonuclease N1 and T1</fullName>
    </submittedName>
</protein>
<proteinExistence type="predicted"/>
<evidence type="ECO:0000256" key="3">
    <source>
        <dbReference type="SAM" id="MobiDB-lite"/>
    </source>
</evidence>
<organism evidence="4 5">
    <name type="scientific">Emticicia oligotrophica (strain DSM 17448 / CIP 109782 / MTCC 6937 / GPTSA100-15)</name>
    <dbReference type="NCBI Taxonomy" id="929562"/>
    <lineage>
        <taxon>Bacteria</taxon>
        <taxon>Pseudomonadati</taxon>
        <taxon>Bacteroidota</taxon>
        <taxon>Cytophagia</taxon>
        <taxon>Cytophagales</taxon>
        <taxon>Leadbetterellaceae</taxon>
        <taxon>Emticicia</taxon>
    </lineage>
</organism>
<evidence type="ECO:0000256" key="1">
    <source>
        <dbReference type="ARBA" id="ARBA00022722"/>
    </source>
</evidence>
<feature type="region of interest" description="Disordered" evidence="3">
    <location>
        <begin position="15"/>
        <end position="45"/>
    </location>
</feature>
<evidence type="ECO:0000313" key="4">
    <source>
        <dbReference type="EMBL" id="AFK03462.1"/>
    </source>
</evidence>
<dbReference type="SUPFAM" id="SSF53933">
    <property type="entry name" value="Microbial ribonucleases"/>
    <property type="match status" value="1"/>
</dbReference>